<keyword evidence="3" id="KW-1185">Reference proteome</keyword>
<evidence type="ECO:0000256" key="1">
    <source>
        <dbReference type="SAM" id="MobiDB-lite"/>
    </source>
</evidence>
<dbReference type="Proteomes" id="UP001479436">
    <property type="component" value="Unassembled WGS sequence"/>
</dbReference>
<sequence length="322" mass="36195">MGKWSQKSYDDELLRKVKLLFTELNEKTTKDSTDLVISYETFVDSLDENNSFVKQIFEFLIKDTAHKYRKRTQPFTEYTNRHRPSLSSIFQPQLDTQTPFSTSESVSPSTNSLDAPQFSDVSTRPSLERLFSRDNDLPFVERRLSRDINGTLFLERRLSRDMSAYLSSSLARPTVHASGNHFSVANFPSVPTLARQLNPSSLHAQHSSNPTNGSFHPYMIRRRSIPLDFERGPNPPPRERPTLRRMSFLGNLRGTALQSQGLERLNENDGSSRAQVTHIPVQPSTPITTTTTTPDSILQSTTSVGGGNSSLPLPVIPPSLES</sequence>
<reference evidence="2 3" key="1">
    <citation type="submission" date="2023-04" db="EMBL/GenBank/DDBJ databases">
        <title>Genome of Basidiobolus ranarum AG-B5.</title>
        <authorList>
            <person name="Stajich J.E."/>
            <person name="Carter-House D."/>
            <person name="Gryganskyi A."/>
        </authorList>
    </citation>
    <scope>NUCLEOTIDE SEQUENCE [LARGE SCALE GENOMIC DNA]</scope>
    <source>
        <strain evidence="2 3">AG-B5</strain>
    </source>
</reference>
<dbReference type="EMBL" id="JASJQH010000387">
    <property type="protein sequence ID" value="KAK9764663.1"/>
    <property type="molecule type" value="Genomic_DNA"/>
</dbReference>
<evidence type="ECO:0000313" key="2">
    <source>
        <dbReference type="EMBL" id="KAK9764663.1"/>
    </source>
</evidence>
<feature type="compositionally biased region" description="Low complexity" evidence="1">
    <location>
        <begin position="283"/>
        <end position="302"/>
    </location>
</feature>
<feature type="compositionally biased region" description="Low complexity" evidence="1">
    <location>
        <begin position="309"/>
        <end position="322"/>
    </location>
</feature>
<feature type="compositionally biased region" description="Low complexity" evidence="1">
    <location>
        <begin position="98"/>
        <end position="112"/>
    </location>
</feature>
<accession>A0ABR2WT11</accession>
<protein>
    <submittedName>
        <fullName evidence="2">Uncharacterized protein</fullName>
    </submittedName>
</protein>
<name>A0ABR2WT11_9FUNG</name>
<proteinExistence type="predicted"/>
<feature type="region of interest" description="Disordered" evidence="1">
    <location>
        <begin position="283"/>
        <end position="322"/>
    </location>
</feature>
<organism evidence="2 3">
    <name type="scientific">Basidiobolus ranarum</name>
    <dbReference type="NCBI Taxonomy" id="34480"/>
    <lineage>
        <taxon>Eukaryota</taxon>
        <taxon>Fungi</taxon>
        <taxon>Fungi incertae sedis</taxon>
        <taxon>Zoopagomycota</taxon>
        <taxon>Entomophthoromycotina</taxon>
        <taxon>Basidiobolomycetes</taxon>
        <taxon>Basidiobolales</taxon>
        <taxon>Basidiobolaceae</taxon>
        <taxon>Basidiobolus</taxon>
    </lineage>
</organism>
<gene>
    <name evidence="2" type="ORF">K7432_007649</name>
</gene>
<evidence type="ECO:0000313" key="3">
    <source>
        <dbReference type="Proteomes" id="UP001479436"/>
    </source>
</evidence>
<feature type="region of interest" description="Disordered" evidence="1">
    <location>
        <begin position="96"/>
        <end position="119"/>
    </location>
</feature>
<comment type="caution">
    <text evidence="2">The sequence shown here is derived from an EMBL/GenBank/DDBJ whole genome shotgun (WGS) entry which is preliminary data.</text>
</comment>